<keyword evidence="3" id="KW-0804">Transcription</keyword>
<dbReference type="Pfam" id="PF01047">
    <property type="entry name" value="MarR"/>
    <property type="match status" value="1"/>
</dbReference>
<keyword evidence="2 5" id="KW-0238">DNA-binding</keyword>
<dbReference type="SMART" id="SM00347">
    <property type="entry name" value="HTH_MARR"/>
    <property type="match status" value="1"/>
</dbReference>
<dbReference type="GO" id="GO:0006950">
    <property type="term" value="P:response to stress"/>
    <property type="evidence" value="ECO:0007669"/>
    <property type="project" value="TreeGrafter"/>
</dbReference>
<organism evidence="5 6">
    <name type="scientific">Hoyosella altamirensis</name>
    <dbReference type="NCBI Taxonomy" id="616997"/>
    <lineage>
        <taxon>Bacteria</taxon>
        <taxon>Bacillati</taxon>
        <taxon>Actinomycetota</taxon>
        <taxon>Actinomycetes</taxon>
        <taxon>Mycobacteriales</taxon>
        <taxon>Hoyosellaceae</taxon>
        <taxon>Hoyosella</taxon>
    </lineage>
</organism>
<dbReference type="OrthoDB" id="3296622at2"/>
<dbReference type="GO" id="GO:0003700">
    <property type="term" value="F:DNA-binding transcription factor activity"/>
    <property type="evidence" value="ECO:0007669"/>
    <property type="project" value="InterPro"/>
</dbReference>
<proteinExistence type="predicted"/>
<dbReference type="Proteomes" id="UP000567922">
    <property type="component" value="Unassembled WGS sequence"/>
</dbReference>
<dbReference type="EMBL" id="JACHWS010000001">
    <property type="protein sequence ID" value="MBB3036645.1"/>
    <property type="molecule type" value="Genomic_DNA"/>
</dbReference>
<evidence type="ECO:0000256" key="3">
    <source>
        <dbReference type="ARBA" id="ARBA00023163"/>
    </source>
</evidence>
<dbReference type="PRINTS" id="PR00598">
    <property type="entry name" value="HTHMARR"/>
</dbReference>
<dbReference type="GO" id="GO:0003677">
    <property type="term" value="F:DNA binding"/>
    <property type="evidence" value="ECO:0007669"/>
    <property type="project" value="UniProtKB-KW"/>
</dbReference>
<comment type="caution">
    <text evidence="5">The sequence shown here is derived from an EMBL/GenBank/DDBJ whole genome shotgun (WGS) entry which is preliminary data.</text>
</comment>
<evidence type="ECO:0000256" key="2">
    <source>
        <dbReference type="ARBA" id="ARBA00023125"/>
    </source>
</evidence>
<dbReference type="InterPro" id="IPR036390">
    <property type="entry name" value="WH_DNA-bd_sf"/>
</dbReference>
<dbReference type="Gene3D" id="1.10.10.10">
    <property type="entry name" value="Winged helix-like DNA-binding domain superfamily/Winged helix DNA-binding domain"/>
    <property type="match status" value="1"/>
</dbReference>
<dbReference type="PROSITE" id="PS50995">
    <property type="entry name" value="HTH_MARR_2"/>
    <property type="match status" value="1"/>
</dbReference>
<evidence type="ECO:0000259" key="4">
    <source>
        <dbReference type="PROSITE" id="PS50995"/>
    </source>
</evidence>
<dbReference type="AlphaFoldDB" id="A0A839RIZ7"/>
<dbReference type="SUPFAM" id="SSF46785">
    <property type="entry name" value="Winged helix' DNA-binding domain"/>
    <property type="match status" value="1"/>
</dbReference>
<accession>A0A839RIZ7</accession>
<dbReference type="InterPro" id="IPR036388">
    <property type="entry name" value="WH-like_DNA-bd_sf"/>
</dbReference>
<dbReference type="PROSITE" id="PS01117">
    <property type="entry name" value="HTH_MARR_1"/>
    <property type="match status" value="1"/>
</dbReference>
<dbReference type="InterPro" id="IPR000835">
    <property type="entry name" value="HTH_MarR-typ"/>
</dbReference>
<protein>
    <submittedName>
        <fullName evidence="5">DNA-binding MarR family transcriptional regulator</fullName>
    </submittedName>
</protein>
<dbReference type="InterPro" id="IPR023187">
    <property type="entry name" value="Tscrpt_reg_MarR-type_CS"/>
</dbReference>
<dbReference type="PANTHER" id="PTHR33164">
    <property type="entry name" value="TRANSCRIPTIONAL REGULATOR, MARR FAMILY"/>
    <property type="match status" value="1"/>
</dbReference>
<name>A0A839RIZ7_9ACTN</name>
<gene>
    <name evidence="5" type="ORF">FHU29_001079</name>
</gene>
<dbReference type="InterPro" id="IPR039422">
    <property type="entry name" value="MarR/SlyA-like"/>
</dbReference>
<dbReference type="RefSeq" id="WP_064440940.1">
    <property type="nucleotide sequence ID" value="NZ_BDDI01000010.1"/>
</dbReference>
<keyword evidence="6" id="KW-1185">Reference proteome</keyword>
<evidence type="ECO:0000256" key="1">
    <source>
        <dbReference type="ARBA" id="ARBA00023015"/>
    </source>
</evidence>
<reference evidence="5 6" key="1">
    <citation type="submission" date="2020-08" db="EMBL/GenBank/DDBJ databases">
        <title>Sequencing the genomes of 1000 actinobacteria strains.</title>
        <authorList>
            <person name="Klenk H.-P."/>
        </authorList>
    </citation>
    <scope>NUCLEOTIDE SEQUENCE [LARGE SCALE GENOMIC DNA]</scope>
    <source>
        <strain evidence="5 6">DSM 45258</strain>
    </source>
</reference>
<evidence type="ECO:0000313" key="6">
    <source>
        <dbReference type="Proteomes" id="UP000567922"/>
    </source>
</evidence>
<evidence type="ECO:0000313" key="5">
    <source>
        <dbReference type="EMBL" id="MBB3036645.1"/>
    </source>
</evidence>
<dbReference type="PANTHER" id="PTHR33164:SF101">
    <property type="entry name" value="TRANSCRIPTIONAL REPRESSOR MPRA"/>
    <property type="match status" value="1"/>
</dbReference>
<keyword evidence="1" id="KW-0805">Transcription regulation</keyword>
<sequence>MSQQQGLPFDPIAEARRHWEEHGWTEAASGMAAVTSVMRAHQLMLARVESALRPHSLTFSRYEVLTLLTFTQQGELPMSKASTRLQVHPTSITNAVDRLEAAGLVERIPHPDDRRTTLVRITDAGRDVAERATKDLNELVFADPGISEEHIAQLIAVLAEFRVNAGDFHLPE</sequence>
<feature type="domain" description="HTH marR-type" evidence="4">
    <location>
        <begin position="27"/>
        <end position="163"/>
    </location>
</feature>